<keyword evidence="1" id="KW-0732">Signal</keyword>
<dbReference type="Proteomes" id="UP000238362">
    <property type="component" value="Unassembled WGS sequence"/>
</dbReference>
<proteinExistence type="predicted"/>
<feature type="signal peptide" evidence="1">
    <location>
        <begin position="1"/>
        <end position="40"/>
    </location>
</feature>
<evidence type="ECO:0000313" key="3">
    <source>
        <dbReference type="Proteomes" id="UP000238362"/>
    </source>
</evidence>
<dbReference type="AlphaFoldDB" id="A0A2T0LY86"/>
<accession>A0A2T0LY86</accession>
<keyword evidence="3" id="KW-1185">Reference proteome</keyword>
<evidence type="ECO:0000256" key="1">
    <source>
        <dbReference type="SAM" id="SignalP"/>
    </source>
</evidence>
<protein>
    <recommendedName>
        <fullName evidence="4">Secreted protein</fullName>
    </recommendedName>
</protein>
<evidence type="ECO:0008006" key="4">
    <source>
        <dbReference type="Google" id="ProtNLM"/>
    </source>
</evidence>
<comment type="caution">
    <text evidence="2">The sequence shown here is derived from an EMBL/GenBank/DDBJ whole genome shotgun (WGS) entry which is preliminary data.</text>
</comment>
<name>A0A2T0LY86_9PSEU</name>
<dbReference type="EMBL" id="PVNH01000003">
    <property type="protein sequence ID" value="PRX49081.1"/>
    <property type="molecule type" value="Genomic_DNA"/>
</dbReference>
<sequence>MPRGAGHTRLEAMRQRLFRSVAALGVAAAVVAAIALPASAATPPPAFDFADCPALPEGADPARWRCEVLVSTGTLSFGHVRDLRLAPMRLTFAEGTLEGRYAQVFGALRAGPTTLPGLPGGTLRLAYGGYSDFEANADRKGEIALTAELAGRLLPGDCAIGTAREPIHSEIQQVGPTEVVSVDPPVLRFRSIDEQLAMPATTGCGGWGRVLDRRLGLPSESGRNTLEQDTLVALRPYG</sequence>
<organism evidence="2 3">
    <name type="scientific">Prauserella shujinwangii</name>
    <dbReference type="NCBI Taxonomy" id="1453103"/>
    <lineage>
        <taxon>Bacteria</taxon>
        <taxon>Bacillati</taxon>
        <taxon>Actinomycetota</taxon>
        <taxon>Actinomycetes</taxon>
        <taxon>Pseudonocardiales</taxon>
        <taxon>Pseudonocardiaceae</taxon>
        <taxon>Prauserella</taxon>
    </lineage>
</organism>
<feature type="chain" id="PRO_5015461154" description="Secreted protein" evidence="1">
    <location>
        <begin position="41"/>
        <end position="238"/>
    </location>
</feature>
<gene>
    <name evidence="2" type="ORF">B0I33_103114</name>
</gene>
<reference evidence="2 3" key="1">
    <citation type="submission" date="2018-03" db="EMBL/GenBank/DDBJ databases">
        <title>Genomic Encyclopedia of Type Strains, Phase III (KMG-III): the genomes of soil and plant-associated and newly described type strains.</title>
        <authorList>
            <person name="Whitman W."/>
        </authorList>
    </citation>
    <scope>NUCLEOTIDE SEQUENCE [LARGE SCALE GENOMIC DNA]</scope>
    <source>
        <strain evidence="2 3">CGMCC 4.7125</strain>
    </source>
</reference>
<evidence type="ECO:0000313" key="2">
    <source>
        <dbReference type="EMBL" id="PRX49081.1"/>
    </source>
</evidence>